<comment type="caution">
    <text evidence="1">The sequence shown here is derived from an EMBL/GenBank/DDBJ whole genome shotgun (WGS) entry which is preliminary data.</text>
</comment>
<accession>A0ABU3L594</accession>
<evidence type="ECO:0000313" key="1">
    <source>
        <dbReference type="EMBL" id="MDT7828832.1"/>
    </source>
</evidence>
<dbReference type="PANTHER" id="PTHR10151:SF120">
    <property type="entry name" value="BIS(5'-ADENOSYL)-TRIPHOSPHATASE"/>
    <property type="match status" value="1"/>
</dbReference>
<keyword evidence="2" id="KW-1185">Reference proteome</keyword>
<dbReference type="RefSeq" id="WP_314014373.1">
    <property type="nucleotide sequence ID" value="NZ_JAVTTP010000001.1"/>
</dbReference>
<protein>
    <submittedName>
        <fullName evidence="1">Alkaline phosphatase family protein</fullName>
    </submittedName>
</protein>
<dbReference type="InterPro" id="IPR017850">
    <property type="entry name" value="Alkaline_phosphatase_core_sf"/>
</dbReference>
<dbReference type="InterPro" id="IPR002591">
    <property type="entry name" value="Phosphodiest/P_Trfase"/>
</dbReference>
<gene>
    <name evidence="1" type="ORF">RQM65_09170</name>
</gene>
<evidence type="ECO:0000313" key="2">
    <source>
        <dbReference type="Proteomes" id="UP001250656"/>
    </source>
</evidence>
<dbReference type="Gene3D" id="3.40.720.10">
    <property type="entry name" value="Alkaline Phosphatase, subunit A"/>
    <property type="match status" value="1"/>
</dbReference>
<dbReference type="SUPFAM" id="SSF53649">
    <property type="entry name" value="Alkaline phosphatase-like"/>
    <property type="match status" value="1"/>
</dbReference>
<sequence>MLTNKGIISFIWMCLLIGTMGFAQKDTKVLFAIVDGISADVIEEIATPNLDAIAENGGYTRALVGGEKDGYSETPTISAVGYNSLLTGTWANKHNVWGNSIKDPNYEYRTIFRYADEHRPELKTAIFSTWLDNRTKLVGSGLDATGNIELDYHFDGFELDTIAFPHGNDREYIHKIDEHVTSGAVRHIKEEGPDISWLYLQYTDDMGHIYGDSDQFHDAIKTMDDQIGRIWGAMEFRSENFDENWELWITTDHGRNPKDGRGHGGQSDRERSTWIITNAKDLNDYFKSNTPHVVDILPSMLRTLDIRPKKEQLWELDGAPLTGEISVAEAKSTLKGKKINLTWKAFLPNEKLEIRIATTNKFAVGGQDTYKNMGQVKAGAEKTTLDVSELPSDFYKIVLIGEHNSVNTWVMEN</sequence>
<name>A0ABU3L594_9FLAO</name>
<dbReference type="Proteomes" id="UP001250656">
    <property type="component" value="Unassembled WGS sequence"/>
</dbReference>
<proteinExistence type="predicted"/>
<reference evidence="1 2" key="1">
    <citation type="submission" date="2023-09" db="EMBL/GenBank/DDBJ databases">
        <title>Novel taxa isolated from Blanes Bay.</title>
        <authorList>
            <person name="Rey-Velasco X."/>
            <person name="Lucena T."/>
        </authorList>
    </citation>
    <scope>NUCLEOTIDE SEQUENCE [LARGE SCALE GENOMIC DNA]</scope>
    <source>
        <strain evidence="1 2">S334</strain>
    </source>
</reference>
<dbReference type="Pfam" id="PF01663">
    <property type="entry name" value="Phosphodiest"/>
    <property type="match status" value="1"/>
</dbReference>
<dbReference type="EMBL" id="JAVTTP010000001">
    <property type="protein sequence ID" value="MDT7828832.1"/>
    <property type="molecule type" value="Genomic_DNA"/>
</dbReference>
<dbReference type="PANTHER" id="PTHR10151">
    <property type="entry name" value="ECTONUCLEOTIDE PYROPHOSPHATASE/PHOSPHODIESTERASE"/>
    <property type="match status" value="1"/>
</dbReference>
<organism evidence="1 2">
    <name type="scientific">Pricia mediterranea</name>
    <dbReference type="NCBI Taxonomy" id="3076079"/>
    <lineage>
        <taxon>Bacteria</taxon>
        <taxon>Pseudomonadati</taxon>
        <taxon>Bacteroidota</taxon>
        <taxon>Flavobacteriia</taxon>
        <taxon>Flavobacteriales</taxon>
        <taxon>Flavobacteriaceae</taxon>
        <taxon>Pricia</taxon>
    </lineage>
</organism>